<dbReference type="Gene3D" id="3.40.50.2000">
    <property type="entry name" value="Glycogen Phosphorylase B"/>
    <property type="match status" value="2"/>
</dbReference>
<dbReference type="EMBL" id="CP038802">
    <property type="protein sequence ID" value="UTY28312.1"/>
    <property type="molecule type" value="Genomic_DNA"/>
</dbReference>
<evidence type="ECO:0000313" key="2">
    <source>
        <dbReference type="EMBL" id="UTY28312.1"/>
    </source>
</evidence>
<sequence>MKILIINYTDGGGGGAIAPKNLYEALKKQNVNVSFGVIEKKSESQDIFTLPDFRSIFSKFKRKFLRKYEQFLFRHFKTTNGILHSLNLYSRIDIDFINNSDYDIIHLHWICGNTLSIKDIAKIIKPVIWTMHDSWPICGAEHHPNIFEHDERYCIGYTKKNKPETTYGFDLCRYIFNKKKKYFRQPVYFIVPSQWQAEICKKSFLFNNGYGASVTHIPNVLDIDCFCPLDKTMAKSIFRIDSRKIVLMFSTPYFENTQKDMKGSGLLLKALKHFFSAQDSSKFVLLMTGNISTEIKKRLPQVQTVFTGFIQNPRLMCLAYNAADVLLFPSRIENLPYGLLEPQAAGVPCVAFDTGGNSDIVLHKRTGYLVPCFDVLDFSAGINFCIKNTEILSINAINHIKENFDPKKILNAHIELYKKIYANCYEE</sequence>
<dbReference type="SUPFAM" id="SSF53756">
    <property type="entry name" value="UDP-Glycosyltransferase/glycogen phosphorylase"/>
    <property type="match status" value="1"/>
</dbReference>
<dbReference type="RefSeq" id="WP_255806194.1">
    <property type="nucleotide sequence ID" value="NZ_CP038802.1"/>
</dbReference>
<name>A0ABY5HTQ1_9SPIR</name>
<dbReference type="InterPro" id="IPR001296">
    <property type="entry name" value="Glyco_trans_1"/>
</dbReference>
<feature type="domain" description="Glycosyl transferase family 1" evidence="1">
    <location>
        <begin position="260"/>
        <end position="390"/>
    </location>
</feature>
<dbReference type="PANTHER" id="PTHR12526:SF637">
    <property type="entry name" value="GLYCOSYLTRANSFERASE EPSF-RELATED"/>
    <property type="match status" value="1"/>
</dbReference>
<evidence type="ECO:0000313" key="3">
    <source>
        <dbReference type="Proteomes" id="UP001059401"/>
    </source>
</evidence>
<evidence type="ECO:0000259" key="1">
    <source>
        <dbReference type="Pfam" id="PF00534"/>
    </source>
</evidence>
<dbReference type="PANTHER" id="PTHR12526">
    <property type="entry name" value="GLYCOSYLTRANSFERASE"/>
    <property type="match status" value="1"/>
</dbReference>
<reference evidence="2" key="1">
    <citation type="submission" date="2019-04" db="EMBL/GenBank/DDBJ databases">
        <title>Whole genome sequencing of oral phylogroup 2 treponemes.</title>
        <authorList>
            <person name="Chan Y."/>
            <person name="Zeng H.H."/>
            <person name="Yu X.L."/>
            <person name="Leung W.K."/>
            <person name="Watt R.M."/>
        </authorList>
    </citation>
    <scope>NUCLEOTIDE SEQUENCE</scope>
    <source>
        <strain evidence="2">OMZ 847</strain>
    </source>
</reference>
<keyword evidence="3" id="KW-1185">Reference proteome</keyword>
<accession>A0ABY5HTQ1</accession>
<dbReference type="Proteomes" id="UP001059401">
    <property type="component" value="Chromosome"/>
</dbReference>
<dbReference type="Pfam" id="PF00534">
    <property type="entry name" value="Glycos_transf_1"/>
    <property type="match status" value="1"/>
</dbReference>
<gene>
    <name evidence="2" type="ORF">E4N76_04455</name>
</gene>
<protein>
    <submittedName>
        <fullName evidence="2">Glycosyltransferase</fullName>
    </submittedName>
</protein>
<proteinExistence type="predicted"/>
<organism evidence="2 3">
    <name type="scientific">Treponema putidum</name>
    <dbReference type="NCBI Taxonomy" id="221027"/>
    <lineage>
        <taxon>Bacteria</taxon>
        <taxon>Pseudomonadati</taxon>
        <taxon>Spirochaetota</taxon>
        <taxon>Spirochaetia</taxon>
        <taxon>Spirochaetales</taxon>
        <taxon>Treponemataceae</taxon>
        <taxon>Treponema</taxon>
    </lineage>
</organism>